<sequence length="228" mass="25871">MIGQAMARPTTSSIPDDPPHSCSESILAEFLAKFINSLVSSSQHFNPSKCPAYTSFSHQRRFRFGPGRGPRQRPTGSFNAGVDGYMVRPRRPFSIWIIHEVKQATRVKSNPAASTSRSVRARRMGLWIPRRAQRRDGENWIINGMTALARARQDRVLVHLGRVTTLWLDYIGNLQSPVLPTDGTNPLEPDCFLQTYEYGPFHVYDRRHLMMVGLAIVSLAVHDDRSRR</sequence>
<comment type="caution">
    <text evidence="2">The sequence shown here is derived from an EMBL/GenBank/DDBJ whole genome shotgun (WGS) entry which is preliminary data.</text>
</comment>
<gene>
    <name evidence="2" type="ORF">B0T14DRAFT_4310</name>
</gene>
<evidence type="ECO:0000313" key="2">
    <source>
        <dbReference type="EMBL" id="KAK0631502.1"/>
    </source>
</evidence>
<name>A0AA39XCN2_9PEZI</name>
<evidence type="ECO:0000313" key="3">
    <source>
        <dbReference type="Proteomes" id="UP001175000"/>
    </source>
</evidence>
<proteinExistence type="predicted"/>
<organism evidence="2 3">
    <name type="scientific">Immersiella caudata</name>
    <dbReference type="NCBI Taxonomy" id="314043"/>
    <lineage>
        <taxon>Eukaryota</taxon>
        <taxon>Fungi</taxon>
        <taxon>Dikarya</taxon>
        <taxon>Ascomycota</taxon>
        <taxon>Pezizomycotina</taxon>
        <taxon>Sordariomycetes</taxon>
        <taxon>Sordariomycetidae</taxon>
        <taxon>Sordariales</taxon>
        <taxon>Lasiosphaeriaceae</taxon>
        <taxon>Immersiella</taxon>
    </lineage>
</organism>
<evidence type="ECO:0000256" key="1">
    <source>
        <dbReference type="SAM" id="MobiDB-lite"/>
    </source>
</evidence>
<dbReference type="EMBL" id="JAULSU010000001">
    <property type="protein sequence ID" value="KAK0631502.1"/>
    <property type="molecule type" value="Genomic_DNA"/>
</dbReference>
<dbReference type="Proteomes" id="UP001175000">
    <property type="component" value="Unassembled WGS sequence"/>
</dbReference>
<protein>
    <submittedName>
        <fullName evidence="2">Uncharacterized protein</fullName>
    </submittedName>
</protein>
<feature type="region of interest" description="Disordered" evidence="1">
    <location>
        <begin position="1"/>
        <end position="21"/>
    </location>
</feature>
<keyword evidence="3" id="KW-1185">Reference proteome</keyword>
<reference evidence="2" key="1">
    <citation type="submission" date="2023-06" db="EMBL/GenBank/DDBJ databases">
        <title>Genome-scale phylogeny and comparative genomics of the fungal order Sordariales.</title>
        <authorList>
            <consortium name="Lawrence Berkeley National Laboratory"/>
            <person name="Hensen N."/>
            <person name="Bonometti L."/>
            <person name="Westerberg I."/>
            <person name="Brannstrom I.O."/>
            <person name="Guillou S."/>
            <person name="Cros-Aarteil S."/>
            <person name="Calhoun S."/>
            <person name="Haridas S."/>
            <person name="Kuo A."/>
            <person name="Mondo S."/>
            <person name="Pangilinan J."/>
            <person name="Riley R."/>
            <person name="Labutti K."/>
            <person name="Andreopoulos B."/>
            <person name="Lipzen A."/>
            <person name="Chen C."/>
            <person name="Yanf M."/>
            <person name="Daum C."/>
            <person name="Ng V."/>
            <person name="Clum A."/>
            <person name="Steindorff A."/>
            <person name="Ohm R."/>
            <person name="Martin F."/>
            <person name="Silar P."/>
            <person name="Natvig D."/>
            <person name="Lalanne C."/>
            <person name="Gautier V."/>
            <person name="Ament-Velasquez S.L."/>
            <person name="Kruys A."/>
            <person name="Hutchinson M.I."/>
            <person name="Powell A.J."/>
            <person name="Barry K."/>
            <person name="Miller A.N."/>
            <person name="Grigoriev I.V."/>
            <person name="Debuchy R."/>
            <person name="Gladieux P."/>
            <person name="Thoren M.H."/>
            <person name="Johannesson H."/>
        </authorList>
    </citation>
    <scope>NUCLEOTIDE SEQUENCE</scope>
    <source>
        <strain evidence="2">CBS 606.72</strain>
    </source>
</reference>
<dbReference type="AlphaFoldDB" id="A0AA39XCN2"/>
<accession>A0AA39XCN2</accession>